<gene>
    <name evidence="1" type="ORF">EPD60_04055</name>
</gene>
<proteinExistence type="predicted"/>
<reference evidence="1 2" key="1">
    <citation type="submission" date="2019-03" db="EMBL/GenBank/DDBJ databases">
        <authorList>
            <person name="Kim M.K.M."/>
        </authorList>
    </citation>
    <scope>NUCLEOTIDE SEQUENCE [LARGE SCALE GENOMIC DNA]</scope>
    <source>
        <strain evidence="1 2">17J68-12</strain>
    </source>
</reference>
<keyword evidence="2" id="KW-1185">Reference proteome</keyword>
<sequence>MTTYAHGTDNTVNNHQGKDWYFNSETTPAYAHSYLLTGLLSSDYVDLTGNGITDDDLGDAVKFNYSKVRGFDNPYGWRAPYSEGASYNEGLKTYSRDDKANYIYGEKELWFLHSIESKTMLATFVVEDRLDLNGIAENGVKSGASAKRLKEINLYTKADFLRSPATARPIKTVHFEYSYELCKGVNSPLNDSGKLTLKRVWFSYNGNEKGRKNPYVFYYHPNNPNYAPKHTDRWGSYKDPIANPGSTTGNLLTNADFPYAIQDSTTAAYNAGAWSLDSVGLPSGGSIKVQYESDEYAHVQNRRAMQMMKVVGMNVTPNFATAKNYLYSGLFDNRYILSAFRPRSVPPRRSTKNTWKGWRSCTSGYSSGCPMMYGALVMSMYPVMPTFQKQAGGDSQTLIRSG</sequence>
<dbReference type="RefSeq" id="WP_131447118.1">
    <property type="nucleotide sequence ID" value="NZ_SJZI01000005.1"/>
</dbReference>
<dbReference type="AlphaFoldDB" id="A0A4R1BLT9"/>
<dbReference type="Proteomes" id="UP000295334">
    <property type="component" value="Unassembled WGS sequence"/>
</dbReference>
<comment type="caution">
    <text evidence="1">The sequence shown here is derived from an EMBL/GenBank/DDBJ whole genome shotgun (WGS) entry which is preliminary data.</text>
</comment>
<evidence type="ECO:0000313" key="2">
    <source>
        <dbReference type="Proteomes" id="UP000295334"/>
    </source>
</evidence>
<protein>
    <submittedName>
        <fullName evidence="1">Uncharacterized protein</fullName>
    </submittedName>
</protein>
<dbReference type="OrthoDB" id="9814627at2"/>
<organism evidence="1 2">
    <name type="scientific">Flaviaesturariibacter flavus</name>
    <dbReference type="NCBI Taxonomy" id="2502780"/>
    <lineage>
        <taxon>Bacteria</taxon>
        <taxon>Pseudomonadati</taxon>
        <taxon>Bacteroidota</taxon>
        <taxon>Chitinophagia</taxon>
        <taxon>Chitinophagales</taxon>
        <taxon>Chitinophagaceae</taxon>
        <taxon>Flaviaestuariibacter</taxon>
    </lineage>
</organism>
<dbReference type="EMBL" id="SJZI01000005">
    <property type="protein sequence ID" value="TCJ18415.1"/>
    <property type="molecule type" value="Genomic_DNA"/>
</dbReference>
<evidence type="ECO:0000313" key="1">
    <source>
        <dbReference type="EMBL" id="TCJ18415.1"/>
    </source>
</evidence>
<name>A0A4R1BLT9_9BACT</name>
<accession>A0A4R1BLT9</accession>